<proteinExistence type="predicted"/>
<keyword evidence="2" id="KW-1185">Reference proteome</keyword>
<evidence type="ECO:0000313" key="2">
    <source>
        <dbReference type="Proteomes" id="UP000240830"/>
    </source>
</evidence>
<dbReference type="Proteomes" id="UP000240830">
    <property type="component" value="Unassembled WGS sequence"/>
</dbReference>
<comment type="caution">
    <text evidence="1">The sequence shown here is derived from an EMBL/GenBank/DDBJ whole genome shotgun (WGS) entry which is preliminary data.</text>
</comment>
<accession>A0A2H9TIE9</accession>
<reference evidence="1 2" key="1">
    <citation type="submission" date="2016-10" db="EMBL/GenBank/DDBJ databases">
        <title>The genome of Paramicrosporidium saccamoebae is the missing link in understanding Cryptomycota and Microsporidia evolution.</title>
        <authorList>
            <person name="Quandt C.A."/>
            <person name="Beaudet D."/>
            <person name="Corsaro D."/>
            <person name="Michel R."/>
            <person name="Corradi N."/>
            <person name="James T."/>
        </authorList>
    </citation>
    <scope>NUCLEOTIDE SEQUENCE [LARGE SCALE GENOMIC DNA]</scope>
    <source>
        <strain evidence="1 2">KSL3</strain>
    </source>
</reference>
<organism evidence="1 2">
    <name type="scientific">Paramicrosporidium saccamoebae</name>
    <dbReference type="NCBI Taxonomy" id="1246581"/>
    <lineage>
        <taxon>Eukaryota</taxon>
        <taxon>Fungi</taxon>
        <taxon>Fungi incertae sedis</taxon>
        <taxon>Cryptomycota</taxon>
        <taxon>Cryptomycota incertae sedis</taxon>
        <taxon>Paramicrosporidium</taxon>
    </lineage>
</organism>
<dbReference type="EMBL" id="MTSL01000169">
    <property type="protein sequence ID" value="PJF17533.1"/>
    <property type="molecule type" value="Genomic_DNA"/>
</dbReference>
<name>A0A2H9TIE9_9FUNG</name>
<protein>
    <submittedName>
        <fullName evidence="1">Uncharacterized protein</fullName>
    </submittedName>
</protein>
<sequence>MNEHVNLVTELARLASNADEFQKLLQEACSAHGIDPIKCLATYVMRDNVAPSHVSGIIAMLGNYEFLNDRTFLAGLQVAAASTIAKMTFKEFECILFKAKLFYLCKKFNVKYTPELLSVAKRQDPSQSIPSACPFSTRRSLVVERPPLDMILELDKDTVTVSSTDPFFLKVASATNHFAILDKHLLLDERYHSSFGPRDNRYCTERVTAVLEKGVCKELDRLAGYINLNGADMIKLGIFESMIPCDKAAQLSRVVPFVFHITGCTEAISILIQFLYELGIHPGPEKVSLLIEESIKHSDMSVQEFVDHLRTIYPEFLNAPSCKA</sequence>
<gene>
    <name evidence="1" type="ORF">PSACC_02653</name>
</gene>
<evidence type="ECO:0000313" key="1">
    <source>
        <dbReference type="EMBL" id="PJF17533.1"/>
    </source>
</evidence>
<dbReference type="AlphaFoldDB" id="A0A2H9TIE9"/>